<protein>
    <submittedName>
        <fullName evidence="3">Acid phosphatase-like protein 2 (inferred by orthology to a human protein)</fullName>
    </submittedName>
</protein>
<accession>A0A0M3KC34</accession>
<keyword evidence="2" id="KW-1185">Reference proteome</keyword>
<dbReference type="GO" id="GO:0016791">
    <property type="term" value="F:phosphatase activity"/>
    <property type="evidence" value="ECO:0007669"/>
    <property type="project" value="UniProtKB-ARBA"/>
</dbReference>
<dbReference type="OrthoDB" id="10262962at2759"/>
<reference evidence="3" key="1">
    <citation type="submission" date="2017-02" db="UniProtKB">
        <authorList>
            <consortium name="WormBaseParasite"/>
        </authorList>
    </citation>
    <scope>IDENTIFICATION</scope>
</reference>
<evidence type="ECO:0000313" key="1">
    <source>
        <dbReference type="EMBL" id="VDK62160.1"/>
    </source>
</evidence>
<dbReference type="EMBL" id="UYRR01034765">
    <property type="protein sequence ID" value="VDK62160.1"/>
    <property type="molecule type" value="Genomic_DNA"/>
</dbReference>
<dbReference type="Proteomes" id="UP000267096">
    <property type="component" value="Unassembled WGS sequence"/>
</dbReference>
<name>A0A0M3KC34_ANISI</name>
<dbReference type="SUPFAM" id="SSF53254">
    <property type="entry name" value="Phosphoglycerate mutase-like"/>
    <property type="match status" value="1"/>
</dbReference>
<proteinExistence type="predicted"/>
<dbReference type="AlphaFoldDB" id="A0A0M3KC34"/>
<sequence>MFNDSSNSSSVSIMRRLVVAESVAILQSVSNMVDQLRRNESDTNLLRVFSGHDVTLRPLLFALGIAHREPPPYTSRLVFEKVDYLLQNKLQSEACYQFGDFFKDYCFEFVKLDREFCETSVTRMAGHLHWRSSS</sequence>
<evidence type="ECO:0000313" key="2">
    <source>
        <dbReference type="Proteomes" id="UP000267096"/>
    </source>
</evidence>
<gene>
    <name evidence="1" type="ORF">ASIM_LOCUS17932</name>
</gene>
<dbReference type="WBParaSite" id="ASIM_0001853301-mRNA-1">
    <property type="protein sequence ID" value="ASIM_0001853301-mRNA-1"/>
    <property type="gene ID" value="ASIM_0001853301"/>
</dbReference>
<dbReference type="Gene3D" id="3.40.50.1240">
    <property type="entry name" value="Phosphoglycerate mutase-like"/>
    <property type="match status" value="1"/>
</dbReference>
<dbReference type="InterPro" id="IPR029033">
    <property type="entry name" value="His_PPase_superfam"/>
</dbReference>
<organism evidence="3">
    <name type="scientific">Anisakis simplex</name>
    <name type="common">Herring worm</name>
    <dbReference type="NCBI Taxonomy" id="6269"/>
    <lineage>
        <taxon>Eukaryota</taxon>
        <taxon>Metazoa</taxon>
        <taxon>Ecdysozoa</taxon>
        <taxon>Nematoda</taxon>
        <taxon>Chromadorea</taxon>
        <taxon>Rhabditida</taxon>
        <taxon>Spirurina</taxon>
        <taxon>Ascaridomorpha</taxon>
        <taxon>Ascaridoidea</taxon>
        <taxon>Anisakidae</taxon>
        <taxon>Anisakis</taxon>
        <taxon>Anisakis simplex complex</taxon>
    </lineage>
</organism>
<reference evidence="1 2" key="2">
    <citation type="submission" date="2018-11" db="EMBL/GenBank/DDBJ databases">
        <authorList>
            <consortium name="Pathogen Informatics"/>
        </authorList>
    </citation>
    <scope>NUCLEOTIDE SEQUENCE [LARGE SCALE GENOMIC DNA]</scope>
</reference>
<evidence type="ECO:0000313" key="3">
    <source>
        <dbReference type="WBParaSite" id="ASIM_0001853301-mRNA-1"/>
    </source>
</evidence>